<accession>A0A5N0EIF8</accession>
<gene>
    <name evidence="1" type="ORF">F3087_08725</name>
</gene>
<dbReference type="EMBL" id="VXLC01000003">
    <property type="protein sequence ID" value="KAA8889062.1"/>
    <property type="molecule type" value="Genomic_DNA"/>
</dbReference>
<sequence length="118" mass="13255">MAASVVFRTATEPDELNQAVQNHFPAAPHAGRAHVYIARTRPGYIAFSIGNELVPQLLAAEMFFKADDRATRGTFRFVEWPAGYLDIFQDDIDGLRESILRLLYESDSRTAFFLQSSA</sequence>
<protein>
    <submittedName>
        <fullName evidence="1">Uncharacterized protein</fullName>
    </submittedName>
</protein>
<comment type="caution">
    <text evidence="1">The sequence shown here is derived from an EMBL/GenBank/DDBJ whole genome shotgun (WGS) entry which is preliminary data.</text>
</comment>
<evidence type="ECO:0000313" key="1">
    <source>
        <dbReference type="EMBL" id="KAA8889062.1"/>
    </source>
</evidence>
<dbReference type="AlphaFoldDB" id="A0A5N0EIF8"/>
<proteinExistence type="predicted"/>
<evidence type="ECO:0000313" key="2">
    <source>
        <dbReference type="Proteomes" id="UP000323876"/>
    </source>
</evidence>
<reference evidence="1 2" key="1">
    <citation type="submission" date="2019-09" db="EMBL/GenBank/DDBJ databases">
        <authorList>
            <person name="Wang X."/>
        </authorList>
    </citation>
    <scope>NUCLEOTIDE SEQUENCE [LARGE SCALE GENOMIC DNA]</scope>
    <source>
        <strain evidence="1 2">CICC 11023</strain>
    </source>
</reference>
<dbReference type="Proteomes" id="UP000323876">
    <property type="component" value="Unassembled WGS sequence"/>
</dbReference>
<keyword evidence="2" id="KW-1185">Reference proteome</keyword>
<organism evidence="1 2">
    <name type="scientific">Nocardia colli</name>
    <dbReference type="NCBI Taxonomy" id="2545717"/>
    <lineage>
        <taxon>Bacteria</taxon>
        <taxon>Bacillati</taxon>
        <taxon>Actinomycetota</taxon>
        <taxon>Actinomycetes</taxon>
        <taxon>Mycobacteriales</taxon>
        <taxon>Nocardiaceae</taxon>
        <taxon>Nocardia</taxon>
    </lineage>
</organism>
<name>A0A5N0EIF8_9NOCA</name>